<sequence>MTKGAVPHSFVPISPSEEGEAATIADAVYDKKYMRISKKSQSVVQKMQSFFQKKLIIATW</sequence>
<organism evidence="1 2">
    <name type="scientific">Bartonella silvatica</name>
    <dbReference type="NCBI Taxonomy" id="357760"/>
    <lineage>
        <taxon>Bacteria</taxon>
        <taxon>Pseudomonadati</taxon>
        <taxon>Pseudomonadota</taxon>
        <taxon>Alphaproteobacteria</taxon>
        <taxon>Hyphomicrobiales</taxon>
        <taxon>Bartonellaceae</taxon>
        <taxon>Bartonella</taxon>
    </lineage>
</organism>
<dbReference type="Proteomes" id="UP001549086">
    <property type="component" value="Unassembled WGS sequence"/>
</dbReference>
<reference evidence="1 2" key="1">
    <citation type="submission" date="2024-06" db="EMBL/GenBank/DDBJ databases">
        <title>Genomic Encyclopedia of Type Strains, Phase IV (KMG-IV): sequencing the most valuable type-strain genomes for metagenomic binning, comparative biology and taxonomic classification.</title>
        <authorList>
            <person name="Goeker M."/>
        </authorList>
    </citation>
    <scope>NUCLEOTIDE SEQUENCE [LARGE SCALE GENOMIC DNA]</scope>
    <source>
        <strain evidence="1 2">DSM 23649</strain>
    </source>
</reference>
<dbReference type="EMBL" id="JBEPLI010000008">
    <property type="protein sequence ID" value="MET3589857.1"/>
    <property type="molecule type" value="Genomic_DNA"/>
</dbReference>
<evidence type="ECO:0000313" key="1">
    <source>
        <dbReference type="EMBL" id="MET3589857.1"/>
    </source>
</evidence>
<comment type="caution">
    <text evidence="1">The sequence shown here is derived from an EMBL/GenBank/DDBJ whole genome shotgun (WGS) entry which is preliminary data.</text>
</comment>
<keyword evidence="2" id="KW-1185">Reference proteome</keyword>
<gene>
    <name evidence="1" type="ORF">ABID23_000945</name>
</gene>
<protein>
    <submittedName>
        <fullName evidence="1">Uncharacterized protein</fullName>
    </submittedName>
</protein>
<accession>A0ABV2HH26</accession>
<evidence type="ECO:0000313" key="2">
    <source>
        <dbReference type="Proteomes" id="UP001549086"/>
    </source>
</evidence>
<name>A0ABV2HH26_9HYPH</name>
<proteinExistence type="predicted"/>